<keyword evidence="5 13" id="KW-0812">Transmembrane</keyword>
<dbReference type="InterPro" id="IPR001734">
    <property type="entry name" value="Na/solute_symporter"/>
</dbReference>
<evidence type="ECO:0000256" key="5">
    <source>
        <dbReference type="ARBA" id="ARBA00022692"/>
    </source>
</evidence>
<dbReference type="PANTHER" id="PTHR42985:SF39">
    <property type="entry name" value="GH10366P"/>
    <property type="match status" value="1"/>
</dbReference>
<protein>
    <submittedName>
        <fullName evidence="15">Sodium-coupled monocarboxylate transporter 2-like</fullName>
    </submittedName>
</protein>
<evidence type="ECO:0000256" key="4">
    <source>
        <dbReference type="ARBA" id="ARBA00022475"/>
    </source>
</evidence>
<keyword evidence="10" id="KW-0739">Sodium transport</keyword>
<sequence length="453" mass="47701">MSEGAKGGMKAVVWTDTFQVVVLYVAMFAVLIKGTVEVGGLDTVWRRNVEHGRGDLFKWTTDPTERYSVWSSFVGAAVLHMAVYGANQLQVQRYLTVPSVKQARQMIWINCAGWTVVVLLTVYAGMLIFAKYAACDPITSGLVTKADQLFPLFVMDSVGDLPGFPGLFVAGIFSAGLSTVSTGLNSLAAIWFAELDGTQFKAKLSDRGRGLTVKMFSLGFGLLSFALVFLVPFMSGLAPVAIALSSFFSGTLFGLFMLGMYVPFANAVGATVGLLAGIGVVGWMTIGAQWATDAGQIVNPVLPLSTDGCAAMNLTVVLLDAPVQKEYAMVLYRVSFLWYCTLSLIITVAAGVAASAVASLFSRSDAPPSDSSTRAASASPSWTAVQSSEASLEDDHGPAKLLVRSGDKTSGALQGVANPLADDILPDEKAAAGRVSKDLRAASAAPADGQVER</sequence>
<evidence type="ECO:0000313" key="14">
    <source>
        <dbReference type="Proteomes" id="UP000515158"/>
    </source>
</evidence>
<dbReference type="Gene3D" id="1.20.1730.10">
    <property type="entry name" value="Sodium/glucose cotransporter"/>
    <property type="match status" value="1"/>
</dbReference>
<proteinExistence type="inferred from homology"/>
<feature type="transmembrane region" description="Helical" evidence="13">
    <location>
        <begin position="67"/>
        <end position="86"/>
    </location>
</feature>
<comment type="subcellular location">
    <subcellularLocation>
        <location evidence="1">Cell membrane</location>
        <topology evidence="1">Multi-pass membrane protein</topology>
    </subcellularLocation>
</comment>
<feature type="transmembrane region" description="Helical" evidence="13">
    <location>
        <begin position="107"/>
        <end position="130"/>
    </location>
</feature>
<feature type="region of interest" description="Disordered" evidence="12">
    <location>
        <begin position="364"/>
        <end position="403"/>
    </location>
</feature>
<dbReference type="GO" id="GO:0006814">
    <property type="term" value="P:sodium ion transport"/>
    <property type="evidence" value="ECO:0007669"/>
    <property type="project" value="UniProtKB-KW"/>
</dbReference>
<dbReference type="PANTHER" id="PTHR42985">
    <property type="entry name" value="SODIUM-COUPLED MONOCARBOXYLATE TRANSPORTER"/>
    <property type="match status" value="1"/>
</dbReference>
<dbReference type="Pfam" id="PF00474">
    <property type="entry name" value="SSF"/>
    <property type="match status" value="1"/>
</dbReference>
<organism evidence="15">
    <name type="scientific">Thrips palmi</name>
    <name type="common">Melon thrips</name>
    <dbReference type="NCBI Taxonomy" id="161013"/>
    <lineage>
        <taxon>Eukaryota</taxon>
        <taxon>Metazoa</taxon>
        <taxon>Ecdysozoa</taxon>
        <taxon>Arthropoda</taxon>
        <taxon>Hexapoda</taxon>
        <taxon>Insecta</taxon>
        <taxon>Pterygota</taxon>
        <taxon>Neoptera</taxon>
        <taxon>Paraneoptera</taxon>
        <taxon>Thysanoptera</taxon>
        <taxon>Terebrantia</taxon>
        <taxon>Thripoidea</taxon>
        <taxon>Thripidae</taxon>
        <taxon>Thrips</taxon>
    </lineage>
</organism>
<evidence type="ECO:0000256" key="2">
    <source>
        <dbReference type="ARBA" id="ARBA00006434"/>
    </source>
</evidence>
<evidence type="ECO:0000256" key="12">
    <source>
        <dbReference type="SAM" id="MobiDB-lite"/>
    </source>
</evidence>
<feature type="transmembrane region" description="Helical" evidence="13">
    <location>
        <begin position="267"/>
        <end position="286"/>
    </location>
</feature>
<keyword evidence="3" id="KW-0813">Transport</keyword>
<evidence type="ECO:0000256" key="10">
    <source>
        <dbReference type="ARBA" id="ARBA00023201"/>
    </source>
</evidence>
<evidence type="ECO:0000256" key="1">
    <source>
        <dbReference type="ARBA" id="ARBA00004651"/>
    </source>
</evidence>
<dbReference type="InterPro" id="IPR051163">
    <property type="entry name" value="Sodium:Solute_Symporter_SSF"/>
</dbReference>
<dbReference type="RefSeq" id="XP_034239111.1">
    <property type="nucleotide sequence ID" value="XM_034383220.1"/>
</dbReference>
<feature type="transmembrane region" description="Helical" evidence="13">
    <location>
        <begin position="12"/>
        <end position="32"/>
    </location>
</feature>
<gene>
    <name evidence="15" type="primary">LOC117644033</name>
</gene>
<feature type="compositionally biased region" description="Polar residues" evidence="12">
    <location>
        <begin position="369"/>
        <end position="390"/>
    </location>
</feature>
<feature type="transmembrane region" description="Helical" evidence="13">
    <location>
        <begin position="240"/>
        <end position="260"/>
    </location>
</feature>
<accession>A0A6P8YQ98</accession>
<dbReference type="InterPro" id="IPR038377">
    <property type="entry name" value="Na/Glc_symporter_sf"/>
</dbReference>
<keyword evidence="9 13" id="KW-0472">Membrane</keyword>
<evidence type="ECO:0000256" key="11">
    <source>
        <dbReference type="RuleBase" id="RU362091"/>
    </source>
</evidence>
<feature type="transmembrane region" description="Helical" evidence="13">
    <location>
        <begin position="167"/>
        <end position="192"/>
    </location>
</feature>
<name>A0A6P8YQ98_THRPL</name>
<evidence type="ECO:0000256" key="7">
    <source>
        <dbReference type="ARBA" id="ARBA00023053"/>
    </source>
</evidence>
<feature type="transmembrane region" description="Helical" evidence="13">
    <location>
        <begin position="213"/>
        <end position="234"/>
    </location>
</feature>
<dbReference type="Proteomes" id="UP000515158">
    <property type="component" value="Unplaced"/>
</dbReference>
<dbReference type="GO" id="GO:0015293">
    <property type="term" value="F:symporter activity"/>
    <property type="evidence" value="ECO:0007669"/>
    <property type="project" value="TreeGrafter"/>
</dbReference>
<dbReference type="InParanoid" id="A0A6P8YQ98"/>
<evidence type="ECO:0000256" key="8">
    <source>
        <dbReference type="ARBA" id="ARBA00023065"/>
    </source>
</evidence>
<dbReference type="GO" id="GO:0005886">
    <property type="term" value="C:plasma membrane"/>
    <property type="evidence" value="ECO:0007669"/>
    <property type="project" value="UniProtKB-SubCell"/>
</dbReference>
<evidence type="ECO:0000256" key="6">
    <source>
        <dbReference type="ARBA" id="ARBA00022989"/>
    </source>
</evidence>
<evidence type="ECO:0000256" key="3">
    <source>
        <dbReference type="ARBA" id="ARBA00022448"/>
    </source>
</evidence>
<feature type="transmembrane region" description="Helical" evidence="13">
    <location>
        <begin position="336"/>
        <end position="361"/>
    </location>
</feature>
<dbReference type="OrthoDB" id="6132759at2759"/>
<dbReference type="KEGG" id="tpal:117644033"/>
<reference evidence="15" key="1">
    <citation type="submission" date="2025-08" db="UniProtKB">
        <authorList>
            <consortium name="RefSeq"/>
        </authorList>
    </citation>
    <scope>IDENTIFICATION</scope>
    <source>
        <tissue evidence="15">Total insect</tissue>
    </source>
</reference>
<dbReference type="PROSITE" id="PS50283">
    <property type="entry name" value="NA_SOLUT_SYMP_3"/>
    <property type="match status" value="1"/>
</dbReference>
<evidence type="ECO:0000256" key="13">
    <source>
        <dbReference type="SAM" id="Phobius"/>
    </source>
</evidence>
<keyword evidence="8" id="KW-0406">Ion transport</keyword>
<keyword evidence="7" id="KW-0915">Sodium</keyword>
<comment type="similarity">
    <text evidence="2 11">Belongs to the sodium:solute symporter (SSF) (TC 2.A.21) family.</text>
</comment>
<keyword evidence="6 13" id="KW-1133">Transmembrane helix</keyword>
<keyword evidence="4" id="KW-1003">Cell membrane</keyword>
<evidence type="ECO:0000313" key="15">
    <source>
        <dbReference type="RefSeq" id="XP_034239111.1"/>
    </source>
</evidence>
<dbReference type="GeneID" id="117644033"/>
<evidence type="ECO:0000256" key="9">
    <source>
        <dbReference type="ARBA" id="ARBA00023136"/>
    </source>
</evidence>
<keyword evidence="14" id="KW-1185">Reference proteome</keyword>
<dbReference type="AlphaFoldDB" id="A0A6P8YQ98"/>